<evidence type="ECO:0000313" key="2">
    <source>
        <dbReference type="EMBL" id="CAI8585824.1"/>
    </source>
</evidence>
<reference evidence="2 3" key="1">
    <citation type="submission" date="2023-01" db="EMBL/GenBank/DDBJ databases">
        <authorList>
            <person name="Kreplak J."/>
        </authorList>
    </citation>
    <scope>NUCLEOTIDE SEQUENCE [LARGE SCALE GENOMIC DNA]</scope>
</reference>
<feature type="region of interest" description="Disordered" evidence="1">
    <location>
        <begin position="63"/>
        <end position="94"/>
    </location>
</feature>
<keyword evidence="3" id="KW-1185">Reference proteome</keyword>
<name>A0AAV0YJ32_VICFA</name>
<feature type="compositionally biased region" description="Polar residues" evidence="1">
    <location>
        <begin position="63"/>
        <end position="77"/>
    </location>
</feature>
<protein>
    <submittedName>
        <fullName evidence="2">Uncharacterized protein</fullName>
    </submittedName>
</protein>
<feature type="compositionally biased region" description="Basic and acidic residues" evidence="1">
    <location>
        <begin position="84"/>
        <end position="94"/>
    </location>
</feature>
<sequence>MTRSSRIESAEVAKVSKPPLSDIKRSKTSCEGNDTAKVDSLVEENIVDSNSELSCHSFSGFSASTGVNESSDDSSVCESIISNENERSEGHISN</sequence>
<evidence type="ECO:0000313" key="3">
    <source>
        <dbReference type="Proteomes" id="UP001157006"/>
    </source>
</evidence>
<gene>
    <name evidence="2" type="ORF">VFH_I225120</name>
</gene>
<dbReference type="AlphaFoldDB" id="A0AAV0YJ32"/>
<feature type="compositionally biased region" description="Basic and acidic residues" evidence="1">
    <location>
        <begin position="1"/>
        <end position="11"/>
    </location>
</feature>
<feature type="region of interest" description="Disordered" evidence="1">
    <location>
        <begin position="1"/>
        <end position="36"/>
    </location>
</feature>
<proteinExistence type="predicted"/>
<dbReference type="EMBL" id="OX451736">
    <property type="protein sequence ID" value="CAI8585824.1"/>
    <property type="molecule type" value="Genomic_DNA"/>
</dbReference>
<dbReference type="Proteomes" id="UP001157006">
    <property type="component" value="Chromosome 1L"/>
</dbReference>
<organism evidence="2 3">
    <name type="scientific">Vicia faba</name>
    <name type="common">Broad bean</name>
    <name type="synonym">Faba vulgaris</name>
    <dbReference type="NCBI Taxonomy" id="3906"/>
    <lineage>
        <taxon>Eukaryota</taxon>
        <taxon>Viridiplantae</taxon>
        <taxon>Streptophyta</taxon>
        <taxon>Embryophyta</taxon>
        <taxon>Tracheophyta</taxon>
        <taxon>Spermatophyta</taxon>
        <taxon>Magnoliopsida</taxon>
        <taxon>eudicotyledons</taxon>
        <taxon>Gunneridae</taxon>
        <taxon>Pentapetalae</taxon>
        <taxon>rosids</taxon>
        <taxon>fabids</taxon>
        <taxon>Fabales</taxon>
        <taxon>Fabaceae</taxon>
        <taxon>Papilionoideae</taxon>
        <taxon>50 kb inversion clade</taxon>
        <taxon>NPAAA clade</taxon>
        <taxon>Hologalegina</taxon>
        <taxon>IRL clade</taxon>
        <taxon>Fabeae</taxon>
        <taxon>Vicia</taxon>
    </lineage>
</organism>
<accession>A0AAV0YJ32</accession>
<evidence type="ECO:0000256" key="1">
    <source>
        <dbReference type="SAM" id="MobiDB-lite"/>
    </source>
</evidence>